<reference evidence="3 4" key="1">
    <citation type="submission" date="2020-09" db="EMBL/GenBank/DDBJ databases">
        <title>Echinicola sp. CAU 1574 isolated from sand of Sido Beach.</title>
        <authorList>
            <person name="Kim W."/>
        </authorList>
    </citation>
    <scope>NUCLEOTIDE SEQUENCE [LARGE SCALE GENOMIC DNA]</scope>
    <source>
        <strain evidence="3 4">CAU 1574</strain>
    </source>
</reference>
<dbReference type="InterPro" id="IPR032508">
    <property type="entry name" value="FecR_C"/>
</dbReference>
<dbReference type="PANTHER" id="PTHR30273">
    <property type="entry name" value="PERIPLASMIC SIGNAL SENSOR AND SIGMA FACTOR ACTIVATOR FECR-RELATED"/>
    <property type="match status" value="1"/>
</dbReference>
<evidence type="ECO:0000259" key="1">
    <source>
        <dbReference type="Pfam" id="PF04773"/>
    </source>
</evidence>
<sequence length="391" mass="44253">MPLNDPYIQEYTQLILKSFRQPLSDQERAKLEGWLSEHPDNQDFYDRMNGQEGFDEAMDMMASIDSERAFRSLRQKISSPTSTALQKRQWPQYVAACLLIGILVSCFFLFRPDIPSIFEEQQLANDALPGESKANLIFPDGSEVSLDKASEGSLTQSNGVGITKDGAQVIFEPQPTKADKLKAFHTIQVPRGGKYKVVLSDGTKVWLNSASSLHFPPNFLDKERVVELNGEAYFEVAKQEDWPFVVMAKGTEIKVLGTHFNVKAYPNEPYTQTSLVEGSIAVTYQKQRKLVSPGELLISDEQLTKRKINPQEATAWKDGVFMFKSTPLDEILRQLERWYDIHVASSTQVPDMHFSGTITMDTKLSQVLQMLEISGNVKFEIKNKLIYVNKP</sequence>
<dbReference type="InterPro" id="IPR012373">
    <property type="entry name" value="Ferrdict_sens_TM"/>
</dbReference>
<feature type="domain" description="FecR protein" evidence="1">
    <location>
        <begin position="186"/>
        <end position="280"/>
    </location>
</feature>
<name>A0ABR9AHC1_9BACT</name>
<comment type="caution">
    <text evidence="3">The sequence shown here is derived from an EMBL/GenBank/DDBJ whole genome shotgun (WGS) entry which is preliminary data.</text>
</comment>
<dbReference type="InterPro" id="IPR006860">
    <property type="entry name" value="FecR"/>
</dbReference>
<dbReference type="Gene3D" id="3.55.50.30">
    <property type="match status" value="1"/>
</dbReference>
<dbReference type="Pfam" id="PF04773">
    <property type="entry name" value="FecR"/>
    <property type="match status" value="1"/>
</dbReference>
<gene>
    <name evidence="3" type="ORF">IFO69_05060</name>
</gene>
<dbReference type="PANTHER" id="PTHR30273:SF2">
    <property type="entry name" value="PROTEIN FECR"/>
    <property type="match status" value="1"/>
</dbReference>
<evidence type="ECO:0000313" key="4">
    <source>
        <dbReference type="Proteomes" id="UP000647133"/>
    </source>
</evidence>
<dbReference type="RefSeq" id="WP_192009006.1">
    <property type="nucleotide sequence ID" value="NZ_JACYTQ010000002.1"/>
</dbReference>
<dbReference type="Gene3D" id="2.60.120.1440">
    <property type="match status" value="1"/>
</dbReference>
<dbReference type="Pfam" id="PF16344">
    <property type="entry name" value="FecR_C"/>
    <property type="match status" value="1"/>
</dbReference>
<dbReference type="Proteomes" id="UP000647133">
    <property type="component" value="Unassembled WGS sequence"/>
</dbReference>
<evidence type="ECO:0000313" key="3">
    <source>
        <dbReference type="EMBL" id="MBD8488110.1"/>
    </source>
</evidence>
<evidence type="ECO:0000259" key="2">
    <source>
        <dbReference type="Pfam" id="PF16344"/>
    </source>
</evidence>
<accession>A0ABR9AHC1</accession>
<keyword evidence="4" id="KW-1185">Reference proteome</keyword>
<protein>
    <submittedName>
        <fullName evidence="3">DUF4974 domain-containing protein</fullName>
    </submittedName>
</protein>
<dbReference type="EMBL" id="JACYTQ010000002">
    <property type="protein sequence ID" value="MBD8488110.1"/>
    <property type="molecule type" value="Genomic_DNA"/>
</dbReference>
<organism evidence="3 4">
    <name type="scientific">Echinicola arenosa</name>
    <dbReference type="NCBI Taxonomy" id="2774144"/>
    <lineage>
        <taxon>Bacteria</taxon>
        <taxon>Pseudomonadati</taxon>
        <taxon>Bacteroidota</taxon>
        <taxon>Cytophagia</taxon>
        <taxon>Cytophagales</taxon>
        <taxon>Cyclobacteriaceae</taxon>
        <taxon>Echinicola</taxon>
    </lineage>
</organism>
<feature type="domain" description="Protein FecR C-terminal" evidence="2">
    <location>
        <begin position="321"/>
        <end position="388"/>
    </location>
</feature>
<proteinExistence type="predicted"/>